<protein>
    <recommendedName>
        <fullName evidence="5">ATP-sulfurylase PUA-like domain-containing protein</fullName>
    </recommendedName>
</protein>
<comment type="pathway">
    <text evidence="1">Sulfur metabolism.</text>
</comment>
<evidence type="ECO:0000256" key="4">
    <source>
        <dbReference type="ARBA" id="ARBA00022840"/>
    </source>
</evidence>
<dbReference type="Gene3D" id="3.10.400.10">
    <property type="entry name" value="Sulfate adenylyltransferase"/>
    <property type="match status" value="1"/>
</dbReference>
<feature type="domain" description="ATP-sulfurylase PUA-like" evidence="5">
    <location>
        <begin position="50"/>
        <end position="166"/>
    </location>
</feature>
<dbReference type="InterPro" id="IPR015947">
    <property type="entry name" value="PUA-like_sf"/>
</dbReference>
<dbReference type="GO" id="GO:0000103">
    <property type="term" value="P:sulfate assimilation"/>
    <property type="evidence" value="ECO:0007669"/>
    <property type="project" value="TreeGrafter"/>
</dbReference>
<dbReference type="SUPFAM" id="SSF88697">
    <property type="entry name" value="PUA domain-like"/>
    <property type="match status" value="1"/>
</dbReference>
<organism evidence="6 7">
    <name type="scientific">Gossypium harknessii</name>
    <dbReference type="NCBI Taxonomy" id="34285"/>
    <lineage>
        <taxon>Eukaryota</taxon>
        <taxon>Viridiplantae</taxon>
        <taxon>Streptophyta</taxon>
        <taxon>Embryophyta</taxon>
        <taxon>Tracheophyta</taxon>
        <taxon>Spermatophyta</taxon>
        <taxon>Magnoliopsida</taxon>
        <taxon>eudicotyledons</taxon>
        <taxon>Gunneridae</taxon>
        <taxon>Pentapetalae</taxon>
        <taxon>rosids</taxon>
        <taxon>malvids</taxon>
        <taxon>Malvales</taxon>
        <taxon>Malvaceae</taxon>
        <taxon>Malvoideae</taxon>
        <taxon>Gossypium</taxon>
    </lineage>
</organism>
<dbReference type="Pfam" id="PF14306">
    <property type="entry name" value="PUA_2"/>
    <property type="match status" value="1"/>
</dbReference>
<evidence type="ECO:0000256" key="1">
    <source>
        <dbReference type="ARBA" id="ARBA00004678"/>
    </source>
</evidence>
<proteinExistence type="predicted"/>
<dbReference type="AlphaFoldDB" id="A0A7J9G888"/>
<dbReference type="InterPro" id="IPR025980">
    <property type="entry name" value="ATP-Sase_PUA-like_dom"/>
</dbReference>
<evidence type="ECO:0000313" key="6">
    <source>
        <dbReference type="EMBL" id="MBA0793354.1"/>
    </source>
</evidence>
<reference evidence="6 7" key="1">
    <citation type="journal article" date="2019" name="Genome Biol. Evol.">
        <title>Insights into the evolution of the New World diploid cottons (Gossypium, subgenus Houzingenia) based on genome sequencing.</title>
        <authorList>
            <person name="Grover C.E."/>
            <person name="Arick M.A. 2nd"/>
            <person name="Thrash A."/>
            <person name="Conover J.L."/>
            <person name="Sanders W.S."/>
            <person name="Peterson D.G."/>
            <person name="Frelichowski J.E."/>
            <person name="Scheffler J.A."/>
            <person name="Scheffler B.E."/>
            <person name="Wendel J.F."/>
        </authorList>
    </citation>
    <scope>NUCLEOTIDE SEQUENCE [LARGE SCALE GENOMIC DNA]</scope>
    <source>
        <strain evidence="6">0</strain>
        <tissue evidence="6">Leaf</tissue>
    </source>
</reference>
<dbReference type="GO" id="GO:0005524">
    <property type="term" value="F:ATP binding"/>
    <property type="evidence" value="ECO:0007669"/>
    <property type="project" value="UniProtKB-KW"/>
</dbReference>
<dbReference type="Proteomes" id="UP000593560">
    <property type="component" value="Unassembled WGS sequence"/>
</dbReference>
<keyword evidence="4" id="KW-0067">ATP-binding</keyword>
<evidence type="ECO:0000256" key="2">
    <source>
        <dbReference type="ARBA" id="ARBA00022679"/>
    </source>
</evidence>
<keyword evidence="3" id="KW-0547">Nucleotide-binding</keyword>
<dbReference type="EMBL" id="JABFAD010000002">
    <property type="protein sequence ID" value="MBA0793354.1"/>
    <property type="molecule type" value="Genomic_DNA"/>
</dbReference>
<evidence type="ECO:0000256" key="3">
    <source>
        <dbReference type="ARBA" id="ARBA00022741"/>
    </source>
</evidence>
<comment type="caution">
    <text evidence="6">The sequence shown here is derived from an EMBL/GenBank/DDBJ whole genome shotgun (WGS) entry which is preliminary data.</text>
</comment>
<dbReference type="OrthoDB" id="506431at2759"/>
<keyword evidence="2" id="KW-0808">Transferase</keyword>
<accession>A0A7J9G888</accession>
<gene>
    <name evidence="6" type="ORF">Gohar_017770</name>
</gene>
<dbReference type="GO" id="GO:0004020">
    <property type="term" value="F:adenylylsulfate kinase activity"/>
    <property type="evidence" value="ECO:0007669"/>
    <property type="project" value="TreeGrafter"/>
</dbReference>
<dbReference type="PANTHER" id="PTHR11055">
    <property type="entry name" value="BIFUNCTIONAL 3'-PHOSPHOADENOSINE 5'-PHOSPHOSULFATE SYNTHASE"/>
    <property type="match status" value="1"/>
</dbReference>
<evidence type="ECO:0000259" key="5">
    <source>
        <dbReference type="Pfam" id="PF14306"/>
    </source>
</evidence>
<keyword evidence="7" id="KW-1185">Reference proteome</keyword>
<evidence type="ECO:0000313" key="7">
    <source>
        <dbReference type="Proteomes" id="UP000593560"/>
    </source>
</evidence>
<dbReference type="PANTHER" id="PTHR11055:SF41">
    <property type="entry name" value="SULFATE ADENYLYLTRANSFERASE"/>
    <property type="match status" value="1"/>
</dbReference>
<sequence>MASAIFIQTSFQSKSLNTHFVPSFKLPVSLSFKPRTAAFPKCVHVRPSLIEPDGEKLVNLHVTQLERELKKREATSLLKVKLTPIYMQCVHALSKGWASLLTGFTRETEFLQTLHLNSLRLSDGSFVNMSVPIALAIHDSQKASIGESDIVALFDSDDKLIAILTSKL</sequence>
<name>A0A7J9G888_9ROSI</name>